<evidence type="ECO:0000256" key="4">
    <source>
        <dbReference type="ARBA" id="ARBA00023136"/>
    </source>
</evidence>
<feature type="transmembrane region" description="Helical" evidence="5">
    <location>
        <begin position="152"/>
        <end position="174"/>
    </location>
</feature>
<name>A0AAW4Y4K0_STAAU</name>
<feature type="transmembrane region" description="Helical" evidence="5">
    <location>
        <begin position="231"/>
        <end position="255"/>
    </location>
</feature>
<dbReference type="Gene3D" id="1.20.1740.10">
    <property type="entry name" value="Amino acid/polyamine transporter I"/>
    <property type="match status" value="1"/>
</dbReference>
<feature type="transmembrane region" description="Helical" evidence="5">
    <location>
        <begin position="356"/>
        <end position="376"/>
    </location>
</feature>
<keyword evidence="2 5" id="KW-0812">Transmembrane</keyword>
<feature type="transmembrane region" description="Helical" evidence="5">
    <location>
        <begin position="413"/>
        <end position="433"/>
    </location>
</feature>
<feature type="transmembrane region" description="Helical" evidence="5">
    <location>
        <begin position="120"/>
        <end position="145"/>
    </location>
</feature>
<dbReference type="PIRSF" id="PIRSF006060">
    <property type="entry name" value="AA_transporter"/>
    <property type="match status" value="1"/>
</dbReference>
<feature type="transmembrane region" description="Helical" evidence="5">
    <location>
        <begin position="388"/>
        <end position="407"/>
    </location>
</feature>
<feature type="transmembrane region" description="Helical" evidence="5">
    <location>
        <begin position="328"/>
        <end position="350"/>
    </location>
</feature>
<feature type="transmembrane region" description="Helical" evidence="5">
    <location>
        <begin position="194"/>
        <end position="219"/>
    </location>
</feature>
<dbReference type="FunFam" id="1.20.1740.10:FF:000051">
    <property type="entry name" value="Amino acid permease"/>
    <property type="match status" value="1"/>
</dbReference>
<dbReference type="EMBL" id="JAIUEN010000011">
    <property type="protein sequence ID" value="MCE3361187.1"/>
    <property type="molecule type" value="Genomic_DNA"/>
</dbReference>
<comment type="caution">
    <text evidence="6">The sequence shown here is derived from an EMBL/GenBank/DDBJ whole genome shotgun (WGS) entry which is preliminary data.</text>
</comment>
<dbReference type="GO" id="GO:0015179">
    <property type="term" value="F:L-amino acid transmembrane transporter activity"/>
    <property type="evidence" value="ECO:0007669"/>
    <property type="project" value="TreeGrafter"/>
</dbReference>
<proteinExistence type="predicted"/>
<keyword evidence="3 5" id="KW-1133">Transmembrane helix</keyword>
<dbReference type="RefSeq" id="WP_048665340.1">
    <property type="nucleotide sequence ID" value="NZ_BDZW01000001.1"/>
</dbReference>
<protein>
    <submittedName>
        <fullName evidence="6">Amino acid permease</fullName>
    </submittedName>
</protein>
<reference evidence="6" key="1">
    <citation type="journal article" date="2021" name="Front Med (Lausanne)">
        <title>The Prevalence and Determinants of Fusidic Acid Resistance Among Methicillin-Resistant Staphylococcus aureus Clinical Isolates in China.</title>
        <authorList>
            <person name="Zhao H."/>
            <person name="Wang X."/>
            <person name="Wang B."/>
            <person name="Xu Y."/>
            <person name="Rao L."/>
            <person name="Wan B."/>
            <person name="Guo Y."/>
            <person name="Wu X."/>
            <person name="Yu J."/>
            <person name="Chen L."/>
            <person name="Li M."/>
            <person name="Yu F."/>
        </authorList>
    </citation>
    <scope>NUCLEOTIDE SEQUENCE</scope>
    <source>
        <strain evidence="6">NC-4</strain>
    </source>
</reference>
<dbReference type="Proteomes" id="UP001200271">
    <property type="component" value="Unassembled WGS sequence"/>
</dbReference>
<evidence type="ECO:0000313" key="6">
    <source>
        <dbReference type="EMBL" id="MCE3361187.1"/>
    </source>
</evidence>
<dbReference type="GO" id="GO:0016020">
    <property type="term" value="C:membrane"/>
    <property type="evidence" value="ECO:0007669"/>
    <property type="project" value="UniProtKB-SubCell"/>
</dbReference>
<feature type="transmembrane region" description="Helical" evidence="5">
    <location>
        <begin position="282"/>
        <end position="307"/>
    </location>
</feature>
<feature type="transmembrane region" description="Helical" evidence="5">
    <location>
        <begin position="45"/>
        <end position="67"/>
    </location>
</feature>
<dbReference type="AlphaFoldDB" id="A0AAW4Y4K0"/>
<sequence length="443" mass="47768">MSNGKELQKNIGFFSAFAIVMGTVIGSGVFFKISNVTEVTGTAGMALFVWFLGGIITICAGLTAAELAAAIPETGGLTKYIEYTYGDFWGFLSGWAQSFIYFPANVAALSIVFATQLINLFHLSIGSLIPIAIASALSIVLINFLGSKAGGILQSVTLVIKLIPIIVIVIFGIFQSGDITFSLIPTTGNSGNGFFTAIGSGLLATMFAYDGWIHVGNVAGELKNPKRDLPLAISVGIGCIMAVYLLINATFLLTLPIELLAGNLNAASDTSKILFGENGGKIITIGILISVYGTINGYTMTGMRVPYAMAERKLLPFSHLFAKLTKSGAPWFGAIIQLIIAIIMMSMGAFDTITNMLIFVIWLFYCMSFVAVIILRKREPNMERPYKVPLYPIIPLIAILAGSFVLINTLFTQFILAIIGILITALGIPVYYYKKKQKQHKVR</sequence>
<accession>A0AAW4Y4K0</accession>
<evidence type="ECO:0000313" key="7">
    <source>
        <dbReference type="Proteomes" id="UP001200271"/>
    </source>
</evidence>
<comment type="subcellular location">
    <subcellularLocation>
        <location evidence="1">Membrane</location>
        <topology evidence="1">Multi-pass membrane protein</topology>
    </subcellularLocation>
</comment>
<dbReference type="PANTHER" id="PTHR11785:SF512">
    <property type="entry name" value="SOBREMESA, ISOFORM B"/>
    <property type="match status" value="1"/>
</dbReference>
<dbReference type="InterPro" id="IPR002293">
    <property type="entry name" value="AA/rel_permease1"/>
</dbReference>
<feature type="transmembrane region" description="Helical" evidence="5">
    <location>
        <begin position="12"/>
        <end position="33"/>
    </location>
</feature>
<evidence type="ECO:0000256" key="5">
    <source>
        <dbReference type="SAM" id="Phobius"/>
    </source>
</evidence>
<reference evidence="6" key="2">
    <citation type="submission" date="2023-08" db="EMBL/GenBank/DDBJ databases">
        <authorList>
            <person name="Zhao H."/>
            <person name="Wang X."/>
        </authorList>
    </citation>
    <scope>NUCLEOTIDE SEQUENCE</scope>
    <source>
        <strain evidence="6">NC-4</strain>
    </source>
</reference>
<keyword evidence="4 5" id="KW-0472">Membrane</keyword>
<organism evidence="6 7">
    <name type="scientific">Staphylococcus aureus</name>
    <dbReference type="NCBI Taxonomy" id="1280"/>
    <lineage>
        <taxon>Bacteria</taxon>
        <taxon>Bacillati</taxon>
        <taxon>Bacillota</taxon>
        <taxon>Bacilli</taxon>
        <taxon>Bacillales</taxon>
        <taxon>Staphylococcaceae</taxon>
        <taxon>Staphylococcus</taxon>
    </lineage>
</organism>
<dbReference type="PANTHER" id="PTHR11785">
    <property type="entry name" value="AMINO ACID TRANSPORTER"/>
    <property type="match status" value="1"/>
</dbReference>
<evidence type="ECO:0000256" key="3">
    <source>
        <dbReference type="ARBA" id="ARBA00022989"/>
    </source>
</evidence>
<evidence type="ECO:0000256" key="1">
    <source>
        <dbReference type="ARBA" id="ARBA00004141"/>
    </source>
</evidence>
<gene>
    <name evidence="6" type="ORF">LB359_02270</name>
</gene>
<evidence type="ECO:0000256" key="2">
    <source>
        <dbReference type="ARBA" id="ARBA00022692"/>
    </source>
</evidence>
<feature type="transmembrane region" description="Helical" evidence="5">
    <location>
        <begin position="88"/>
        <end position="114"/>
    </location>
</feature>
<dbReference type="InterPro" id="IPR050598">
    <property type="entry name" value="AminoAcid_Transporter"/>
</dbReference>
<dbReference type="Pfam" id="PF13520">
    <property type="entry name" value="AA_permease_2"/>
    <property type="match status" value="1"/>
</dbReference>